<evidence type="ECO:0000256" key="3">
    <source>
        <dbReference type="ARBA" id="ARBA00016296"/>
    </source>
</evidence>
<dbReference type="EMBL" id="JFAX01000007">
    <property type="protein sequence ID" value="EXI67888.1"/>
    <property type="molecule type" value="Genomic_DNA"/>
</dbReference>
<accession>A0A011MDP7</accession>
<evidence type="ECO:0000256" key="1">
    <source>
        <dbReference type="ARBA" id="ARBA00005790"/>
    </source>
</evidence>
<keyword evidence="5 9" id="KW-0547">Nucleotide-binding</keyword>
<dbReference type="Proteomes" id="UP000020218">
    <property type="component" value="Unassembled WGS sequence"/>
</dbReference>
<keyword evidence="9" id="KW-0963">Cytoplasm</keyword>
<evidence type="ECO:0000256" key="7">
    <source>
        <dbReference type="ARBA" id="ARBA00022840"/>
    </source>
</evidence>
<dbReference type="InterPro" id="IPR017665">
    <property type="entry name" value="Guanylate_kinase"/>
</dbReference>
<keyword evidence="12" id="KW-1185">Reference proteome</keyword>
<comment type="subcellular location">
    <subcellularLocation>
        <location evidence="9">Cytoplasm</location>
    </subcellularLocation>
</comment>
<proteinExistence type="inferred from homology"/>
<dbReference type="HAMAP" id="MF_00328">
    <property type="entry name" value="Guanylate_kinase"/>
    <property type="match status" value="1"/>
</dbReference>
<feature type="binding site" evidence="9">
    <location>
        <begin position="10"/>
        <end position="17"/>
    </location>
    <ligand>
        <name>ATP</name>
        <dbReference type="ChEBI" id="CHEBI:30616"/>
    </ligand>
</feature>
<dbReference type="GO" id="GO:0005829">
    <property type="term" value="C:cytosol"/>
    <property type="evidence" value="ECO:0007669"/>
    <property type="project" value="TreeGrafter"/>
</dbReference>
<dbReference type="GO" id="GO:0005524">
    <property type="term" value="F:ATP binding"/>
    <property type="evidence" value="ECO:0007669"/>
    <property type="project" value="UniProtKB-UniRule"/>
</dbReference>
<protein>
    <recommendedName>
        <fullName evidence="3 9">Guanylate kinase</fullName>
        <ecNumber evidence="2 9">2.7.4.8</ecNumber>
    </recommendedName>
    <alternativeName>
        <fullName evidence="8 9">GMP kinase</fullName>
    </alternativeName>
</protein>
<evidence type="ECO:0000256" key="4">
    <source>
        <dbReference type="ARBA" id="ARBA00022679"/>
    </source>
</evidence>
<dbReference type="PROSITE" id="PS50052">
    <property type="entry name" value="GUANYLATE_KINASE_2"/>
    <property type="match status" value="1"/>
</dbReference>
<dbReference type="GO" id="GO:0004385">
    <property type="term" value="F:GMP kinase activity"/>
    <property type="evidence" value="ECO:0007669"/>
    <property type="project" value="UniProtKB-UniRule"/>
</dbReference>
<comment type="function">
    <text evidence="9">Essential for recycling GMP and indirectly, cGMP.</text>
</comment>
<dbReference type="NCBIfam" id="TIGR03263">
    <property type="entry name" value="guanyl_kin"/>
    <property type="match status" value="1"/>
</dbReference>
<dbReference type="Gene3D" id="3.30.63.10">
    <property type="entry name" value="Guanylate Kinase phosphate binding domain"/>
    <property type="match status" value="1"/>
</dbReference>
<dbReference type="SMART" id="SM00072">
    <property type="entry name" value="GuKc"/>
    <property type="match status" value="1"/>
</dbReference>
<organism evidence="11 12">
    <name type="scientific">Candidatus Accumulibacter adjunctus</name>
    <dbReference type="NCBI Taxonomy" id="1454001"/>
    <lineage>
        <taxon>Bacteria</taxon>
        <taxon>Pseudomonadati</taxon>
        <taxon>Pseudomonadota</taxon>
        <taxon>Betaproteobacteria</taxon>
        <taxon>Candidatus Accumulibacter</taxon>
    </lineage>
</organism>
<name>A0A011MDP7_9PROT</name>
<evidence type="ECO:0000256" key="5">
    <source>
        <dbReference type="ARBA" id="ARBA00022741"/>
    </source>
</evidence>
<dbReference type="FunFam" id="3.30.63.10:FF:000002">
    <property type="entry name" value="Guanylate kinase 1"/>
    <property type="match status" value="1"/>
</dbReference>
<reference evidence="11" key="1">
    <citation type="submission" date="2014-02" db="EMBL/GenBank/DDBJ databases">
        <title>Expanding our view of genomic diversity in Candidatus Accumulibacter clades.</title>
        <authorList>
            <person name="Skennerton C.T."/>
            <person name="Barr J.J."/>
            <person name="Slater F.R."/>
            <person name="Bond P.L."/>
            <person name="Tyson G.W."/>
        </authorList>
    </citation>
    <scope>NUCLEOTIDE SEQUENCE [LARGE SCALE GENOMIC DNA]</scope>
</reference>
<dbReference type="AlphaFoldDB" id="A0A011MDP7"/>
<evidence type="ECO:0000256" key="8">
    <source>
        <dbReference type="ARBA" id="ARBA00030128"/>
    </source>
</evidence>
<feature type="domain" description="Guanylate kinase-like" evidence="10">
    <location>
        <begin position="3"/>
        <end position="181"/>
    </location>
</feature>
<evidence type="ECO:0000313" key="11">
    <source>
        <dbReference type="EMBL" id="EXI67888.1"/>
    </source>
</evidence>
<comment type="similarity">
    <text evidence="1 9">Belongs to the guanylate kinase family.</text>
</comment>
<evidence type="ECO:0000259" key="10">
    <source>
        <dbReference type="PROSITE" id="PS50052"/>
    </source>
</evidence>
<dbReference type="Pfam" id="PF00625">
    <property type="entry name" value="Guanylate_kin"/>
    <property type="match status" value="1"/>
</dbReference>
<dbReference type="SUPFAM" id="SSF52540">
    <property type="entry name" value="P-loop containing nucleoside triphosphate hydrolases"/>
    <property type="match status" value="1"/>
</dbReference>
<keyword evidence="6 9" id="KW-0418">Kinase</keyword>
<evidence type="ECO:0000256" key="2">
    <source>
        <dbReference type="ARBA" id="ARBA00012961"/>
    </source>
</evidence>
<evidence type="ECO:0000256" key="9">
    <source>
        <dbReference type="HAMAP-Rule" id="MF_00328"/>
    </source>
</evidence>
<evidence type="ECO:0000256" key="6">
    <source>
        <dbReference type="ARBA" id="ARBA00022777"/>
    </source>
</evidence>
<evidence type="ECO:0000313" key="12">
    <source>
        <dbReference type="Proteomes" id="UP000020218"/>
    </source>
</evidence>
<dbReference type="Gene3D" id="3.40.50.300">
    <property type="entry name" value="P-loop containing nucleotide triphosphate hydrolases"/>
    <property type="match status" value="1"/>
</dbReference>
<dbReference type="PANTHER" id="PTHR23117:SF13">
    <property type="entry name" value="GUANYLATE KINASE"/>
    <property type="match status" value="1"/>
</dbReference>
<dbReference type="STRING" id="1454001.AW08_01492"/>
<keyword evidence="7 9" id="KW-0067">ATP-binding</keyword>
<sequence length="202" mass="22342">MTGQLFIVSAPSGAGKTTLVRLLRDNDPALDVSVSHCTRAPRSGEQDGREYHFVGVAEFLAQVAAGGFLEWAEVHGNYYGTARSGVEAALLGGRDLLLEIDWQGAQQVRRLFPEAIGIFILPPSLAELERRLSARATDSADTIRRRLVAAREELRHAGDFDYVIINDDLQRALHDLLAVTRAARLRYATQCRRHSTLFATMI</sequence>
<comment type="caution">
    <text evidence="11">The sequence shown here is derived from an EMBL/GenBank/DDBJ whole genome shotgun (WGS) entry which is preliminary data.</text>
</comment>
<dbReference type="PATRIC" id="fig|1454001.3.peg.1513"/>
<dbReference type="InterPro" id="IPR008144">
    <property type="entry name" value="Guanylate_kin-like_dom"/>
</dbReference>
<dbReference type="PANTHER" id="PTHR23117">
    <property type="entry name" value="GUANYLATE KINASE-RELATED"/>
    <property type="match status" value="1"/>
</dbReference>
<dbReference type="CDD" id="cd00071">
    <property type="entry name" value="GMPK"/>
    <property type="match status" value="1"/>
</dbReference>
<dbReference type="InterPro" id="IPR027417">
    <property type="entry name" value="P-loop_NTPase"/>
</dbReference>
<dbReference type="EC" id="2.7.4.8" evidence="2 9"/>
<keyword evidence="4 9" id="KW-0808">Transferase</keyword>
<gene>
    <name evidence="9 11" type="primary">gmk</name>
    <name evidence="11" type="ORF">AW08_01492</name>
</gene>
<dbReference type="InterPro" id="IPR008145">
    <property type="entry name" value="GK/Ca_channel_bsu"/>
</dbReference>
<comment type="catalytic activity">
    <reaction evidence="9">
        <text>GMP + ATP = GDP + ADP</text>
        <dbReference type="Rhea" id="RHEA:20780"/>
        <dbReference type="ChEBI" id="CHEBI:30616"/>
        <dbReference type="ChEBI" id="CHEBI:58115"/>
        <dbReference type="ChEBI" id="CHEBI:58189"/>
        <dbReference type="ChEBI" id="CHEBI:456216"/>
        <dbReference type="EC" id="2.7.4.8"/>
    </reaction>
</comment>